<dbReference type="GO" id="GO:0005829">
    <property type="term" value="C:cytosol"/>
    <property type="evidence" value="ECO:0007669"/>
    <property type="project" value="TreeGrafter"/>
</dbReference>
<dbReference type="Gene3D" id="3.30.420.140">
    <property type="entry name" value="YqgF/RNase H-like domain"/>
    <property type="match status" value="1"/>
</dbReference>
<sequence length="155" mass="16394">MRSGRRLSIDVGKVRIGIAASDFHGILASGVSTIARGQDLNTSIHDIKAVIAEIEPIEIYVGLPISMSGNHTDSTKDAINFARILSGSTDVEIRLIDERLSTTTATAALRSSGRDSKSGRQIIDQIAATVILEQALELEKSLGRAPGLSLGEIDG</sequence>
<gene>
    <name evidence="6" type="ORF">UFOPK1909_00046</name>
</gene>
<feature type="domain" description="YqgF/RNase H-like" evidence="5">
    <location>
        <begin position="4"/>
        <end position="105"/>
    </location>
</feature>
<dbReference type="HAMAP" id="MF_00651">
    <property type="entry name" value="Nuclease_YqgF"/>
    <property type="match status" value="1"/>
</dbReference>
<dbReference type="GO" id="GO:0004518">
    <property type="term" value="F:nuclease activity"/>
    <property type="evidence" value="ECO:0007669"/>
    <property type="project" value="UniProtKB-KW"/>
</dbReference>
<evidence type="ECO:0000256" key="4">
    <source>
        <dbReference type="ARBA" id="ARBA00022801"/>
    </source>
</evidence>
<evidence type="ECO:0000313" key="6">
    <source>
        <dbReference type="EMBL" id="CAB4613781.1"/>
    </source>
</evidence>
<dbReference type="PANTHER" id="PTHR33317:SF4">
    <property type="entry name" value="POLYNUCLEOTIDYL TRANSFERASE, RIBONUCLEASE H-LIKE SUPERFAMILY PROTEIN"/>
    <property type="match status" value="1"/>
</dbReference>
<keyword evidence="1" id="KW-0963">Cytoplasm</keyword>
<dbReference type="EMBL" id="CAEZVD010000001">
    <property type="protein sequence ID" value="CAB4613781.1"/>
    <property type="molecule type" value="Genomic_DNA"/>
</dbReference>
<evidence type="ECO:0000256" key="3">
    <source>
        <dbReference type="ARBA" id="ARBA00022722"/>
    </source>
</evidence>
<evidence type="ECO:0000259" key="5">
    <source>
        <dbReference type="SMART" id="SM00732"/>
    </source>
</evidence>
<dbReference type="InterPro" id="IPR012337">
    <property type="entry name" value="RNaseH-like_sf"/>
</dbReference>
<dbReference type="CDD" id="cd16964">
    <property type="entry name" value="YqgF"/>
    <property type="match status" value="1"/>
</dbReference>
<dbReference type="SMART" id="SM00732">
    <property type="entry name" value="YqgFc"/>
    <property type="match status" value="1"/>
</dbReference>
<proteinExistence type="inferred from homology"/>
<reference evidence="6" key="1">
    <citation type="submission" date="2020-05" db="EMBL/GenBank/DDBJ databases">
        <authorList>
            <person name="Chiriac C."/>
            <person name="Salcher M."/>
            <person name="Ghai R."/>
            <person name="Kavagutti S V."/>
        </authorList>
    </citation>
    <scope>NUCLEOTIDE SEQUENCE</scope>
</reference>
<dbReference type="PANTHER" id="PTHR33317">
    <property type="entry name" value="POLYNUCLEOTIDYL TRANSFERASE, RIBONUCLEASE H-LIKE SUPERFAMILY PROTEIN"/>
    <property type="match status" value="1"/>
</dbReference>
<dbReference type="GO" id="GO:0000967">
    <property type="term" value="P:rRNA 5'-end processing"/>
    <property type="evidence" value="ECO:0007669"/>
    <property type="project" value="TreeGrafter"/>
</dbReference>
<organism evidence="6">
    <name type="scientific">freshwater metagenome</name>
    <dbReference type="NCBI Taxonomy" id="449393"/>
    <lineage>
        <taxon>unclassified sequences</taxon>
        <taxon>metagenomes</taxon>
        <taxon>ecological metagenomes</taxon>
    </lineage>
</organism>
<dbReference type="GO" id="GO:0016787">
    <property type="term" value="F:hydrolase activity"/>
    <property type="evidence" value="ECO:0007669"/>
    <property type="project" value="UniProtKB-KW"/>
</dbReference>
<dbReference type="InterPro" id="IPR037027">
    <property type="entry name" value="YqgF/RNaseH-like_dom_sf"/>
</dbReference>
<dbReference type="NCBIfam" id="TIGR00250">
    <property type="entry name" value="RNAse_H_YqgF"/>
    <property type="match status" value="1"/>
</dbReference>
<dbReference type="InterPro" id="IPR006641">
    <property type="entry name" value="YqgF/RNaseH-like_dom"/>
</dbReference>
<name>A0A6J6HJ12_9ZZZZ</name>
<dbReference type="Pfam" id="PF03652">
    <property type="entry name" value="RuvX"/>
    <property type="match status" value="1"/>
</dbReference>
<dbReference type="AlphaFoldDB" id="A0A6J6HJ12"/>
<dbReference type="SUPFAM" id="SSF53098">
    <property type="entry name" value="Ribonuclease H-like"/>
    <property type="match status" value="1"/>
</dbReference>
<keyword evidence="2" id="KW-0690">Ribosome biogenesis</keyword>
<evidence type="ECO:0000256" key="1">
    <source>
        <dbReference type="ARBA" id="ARBA00022490"/>
    </source>
</evidence>
<keyword evidence="4" id="KW-0378">Hydrolase</keyword>
<protein>
    <submittedName>
        <fullName evidence="6">Unannotated protein</fullName>
    </submittedName>
</protein>
<accession>A0A6J6HJ12</accession>
<evidence type="ECO:0000256" key="2">
    <source>
        <dbReference type="ARBA" id="ARBA00022517"/>
    </source>
</evidence>
<keyword evidence="3" id="KW-0540">Nuclease</keyword>
<dbReference type="InterPro" id="IPR005227">
    <property type="entry name" value="YqgF"/>
</dbReference>